<dbReference type="InterPro" id="IPR019692">
    <property type="entry name" value="CFP-6_PH"/>
</dbReference>
<evidence type="ECO:0000313" key="3">
    <source>
        <dbReference type="EMBL" id="MFC7330286.1"/>
    </source>
</evidence>
<keyword evidence="4" id="KW-1185">Reference proteome</keyword>
<dbReference type="RefSeq" id="WP_379872930.1">
    <property type="nucleotide sequence ID" value="NZ_JBHTBH010000011.1"/>
</dbReference>
<sequence>MGEAARPPVPDLPATWRPRNIRVVGYGLAVVVLATMAVLAVILPPDWGVQDRVGLVGLGIVGVGALHLLARPRVEATERGLTVVNSIRTHVLDWAEIIDIRMPVGEPWPTIDLADGSTLAAMGIQSNDGRMAGENLAQLQALLHQRGEAQEPG</sequence>
<evidence type="ECO:0000259" key="2">
    <source>
        <dbReference type="Pfam" id="PF10756"/>
    </source>
</evidence>
<feature type="transmembrane region" description="Helical" evidence="1">
    <location>
        <begin position="23"/>
        <end position="43"/>
    </location>
</feature>
<proteinExistence type="predicted"/>
<dbReference type="Pfam" id="PF10756">
    <property type="entry name" value="bPH_6"/>
    <property type="match status" value="1"/>
</dbReference>
<evidence type="ECO:0000313" key="4">
    <source>
        <dbReference type="Proteomes" id="UP001596540"/>
    </source>
</evidence>
<keyword evidence="1" id="KW-0472">Membrane</keyword>
<organism evidence="3 4">
    <name type="scientific">Marinactinospora rubrisoli</name>
    <dbReference type="NCBI Taxonomy" id="2715399"/>
    <lineage>
        <taxon>Bacteria</taxon>
        <taxon>Bacillati</taxon>
        <taxon>Actinomycetota</taxon>
        <taxon>Actinomycetes</taxon>
        <taxon>Streptosporangiales</taxon>
        <taxon>Nocardiopsidaceae</taxon>
        <taxon>Marinactinospora</taxon>
    </lineage>
</organism>
<protein>
    <submittedName>
        <fullName evidence="3">PH domain-containing protein</fullName>
    </submittedName>
</protein>
<feature type="domain" description="Low molecular weight protein antigen 6 PH" evidence="2">
    <location>
        <begin position="71"/>
        <end position="134"/>
    </location>
</feature>
<reference evidence="4" key="1">
    <citation type="journal article" date="2019" name="Int. J. Syst. Evol. Microbiol.">
        <title>The Global Catalogue of Microorganisms (GCM) 10K type strain sequencing project: providing services to taxonomists for standard genome sequencing and annotation.</title>
        <authorList>
            <consortium name="The Broad Institute Genomics Platform"/>
            <consortium name="The Broad Institute Genome Sequencing Center for Infectious Disease"/>
            <person name="Wu L."/>
            <person name="Ma J."/>
        </authorList>
    </citation>
    <scope>NUCLEOTIDE SEQUENCE [LARGE SCALE GENOMIC DNA]</scope>
    <source>
        <strain evidence="4">CGMCC 4.7382</strain>
    </source>
</reference>
<dbReference type="EMBL" id="JBHTBH010000011">
    <property type="protein sequence ID" value="MFC7330286.1"/>
    <property type="molecule type" value="Genomic_DNA"/>
</dbReference>
<name>A0ABW2KK08_9ACTN</name>
<keyword evidence="1" id="KW-1133">Transmembrane helix</keyword>
<accession>A0ABW2KK08</accession>
<gene>
    <name evidence="3" type="ORF">ACFQRF_21400</name>
</gene>
<feature type="transmembrane region" description="Helical" evidence="1">
    <location>
        <begin position="49"/>
        <end position="70"/>
    </location>
</feature>
<dbReference type="Proteomes" id="UP001596540">
    <property type="component" value="Unassembled WGS sequence"/>
</dbReference>
<evidence type="ECO:0000256" key="1">
    <source>
        <dbReference type="SAM" id="Phobius"/>
    </source>
</evidence>
<comment type="caution">
    <text evidence="3">The sequence shown here is derived from an EMBL/GenBank/DDBJ whole genome shotgun (WGS) entry which is preliminary data.</text>
</comment>
<keyword evidence="1" id="KW-0812">Transmembrane</keyword>